<dbReference type="AlphaFoldDB" id="A0A1C3IIH1"/>
<dbReference type="EMBL" id="FLQP01000007">
    <property type="protein sequence ID" value="SBS61206.1"/>
    <property type="molecule type" value="Genomic_DNA"/>
</dbReference>
<dbReference type="GO" id="GO:0016758">
    <property type="term" value="F:hexosyltransferase activity"/>
    <property type="evidence" value="ECO:0007669"/>
    <property type="project" value="UniProtKB-ARBA"/>
</dbReference>
<dbReference type="Pfam" id="PF00535">
    <property type="entry name" value="Glycos_transf_2"/>
    <property type="match status" value="1"/>
</dbReference>
<organism evidence="2 3">
    <name type="scientific">Vibrio atlanticus</name>
    <dbReference type="NCBI Taxonomy" id="693153"/>
    <lineage>
        <taxon>Bacteria</taxon>
        <taxon>Pseudomonadati</taxon>
        <taxon>Pseudomonadota</taxon>
        <taxon>Gammaproteobacteria</taxon>
        <taxon>Vibrionales</taxon>
        <taxon>Vibrionaceae</taxon>
        <taxon>Vibrio</taxon>
    </lineage>
</organism>
<reference evidence="3" key="1">
    <citation type="submission" date="2016-06" db="EMBL/GenBank/DDBJ databases">
        <authorList>
            <person name="Rodrigo-Torres Lidia"/>
            <person name="Arahal R.David."/>
        </authorList>
    </citation>
    <scope>NUCLEOTIDE SEQUENCE [LARGE SCALE GENOMIC DNA]</scope>
    <source>
        <strain evidence="3">CECT 7223</strain>
    </source>
</reference>
<dbReference type="InterPro" id="IPR029044">
    <property type="entry name" value="Nucleotide-diphossugar_trans"/>
</dbReference>
<dbReference type="Gene3D" id="3.90.550.10">
    <property type="entry name" value="Spore Coat Polysaccharide Biosynthesis Protein SpsA, Chain A"/>
    <property type="match status" value="1"/>
</dbReference>
<keyword evidence="2" id="KW-0328">Glycosyltransferase</keyword>
<protein>
    <submittedName>
        <fullName evidence="2">Putative glycosyltransferase EpsE</fullName>
        <ecNumber evidence="2">2.4.-.-</ecNumber>
    </submittedName>
</protein>
<name>A0A1C3IIH1_9VIBR</name>
<dbReference type="PANTHER" id="PTHR22916">
    <property type="entry name" value="GLYCOSYLTRANSFERASE"/>
    <property type="match status" value="1"/>
</dbReference>
<dbReference type="SUPFAM" id="SSF53448">
    <property type="entry name" value="Nucleotide-diphospho-sugar transferases"/>
    <property type="match status" value="1"/>
</dbReference>
<feature type="domain" description="Glycosyltransferase 2-like" evidence="1">
    <location>
        <begin position="13"/>
        <end position="134"/>
    </location>
</feature>
<evidence type="ECO:0000259" key="1">
    <source>
        <dbReference type="Pfam" id="PF00535"/>
    </source>
</evidence>
<evidence type="ECO:0000313" key="3">
    <source>
        <dbReference type="Proteomes" id="UP000092876"/>
    </source>
</evidence>
<accession>A0A1C3IIH1</accession>
<dbReference type="RefSeq" id="WP_083994564.1">
    <property type="nucleotide sequence ID" value="NZ_AP025460.1"/>
</dbReference>
<keyword evidence="2" id="KW-0808">Transferase</keyword>
<sequence length="249" mass="28839">MKMECVNSKPLISIITVVYNGDKYLEETIESVKNQTYENIEYIIIDGGSTDNTIDIIKKYQNKIDYWVSEKDEGLYDAFNKGIMLSKGSYVGIISSDDWLHDNAIEKMVSSIKKNKADVYYANLDLIKDDLSVINVTAPESVNGIKKKMTVFHPATLIKKSAYKEFGLYDKSFKIAADYDLLLRYYVNGVKFQRVDFTMASFREGGVSSYFSWNNLMENIRARKNNNCRGVYFKEVVIYVYFRVKRLFK</sequence>
<dbReference type="PANTHER" id="PTHR22916:SF3">
    <property type="entry name" value="UDP-GLCNAC:BETAGAL BETA-1,3-N-ACETYLGLUCOSAMINYLTRANSFERASE-LIKE PROTEIN 1"/>
    <property type="match status" value="1"/>
</dbReference>
<dbReference type="EC" id="2.4.-.-" evidence="2"/>
<dbReference type="InterPro" id="IPR001173">
    <property type="entry name" value="Glyco_trans_2-like"/>
</dbReference>
<gene>
    <name evidence="2" type="primary">epsE_1</name>
    <name evidence="2" type="ORF">VAT7223_00548</name>
</gene>
<evidence type="ECO:0000313" key="2">
    <source>
        <dbReference type="EMBL" id="SBS61206.1"/>
    </source>
</evidence>
<dbReference type="Proteomes" id="UP000092876">
    <property type="component" value="Unassembled WGS sequence"/>
</dbReference>
<dbReference type="CDD" id="cd06433">
    <property type="entry name" value="GT_2_WfgS_like"/>
    <property type="match status" value="1"/>
</dbReference>
<proteinExistence type="predicted"/>
<dbReference type="GeneID" id="94231578"/>